<name>E1QQW1_VULDI</name>
<dbReference type="Proteomes" id="UP000006681">
    <property type="component" value="Chromosome"/>
</dbReference>
<dbReference type="Pfam" id="PF06023">
    <property type="entry name" value="Csa1"/>
    <property type="match status" value="1"/>
</dbReference>
<gene>
    <name evidence="1" type="ordered locus">Vdis_1144</name>
</gene>
<reference evidence="2" key="2">
    <citation type="journal article" date="2010" name="Stand. Genomic Sci.">
        <title>Complete genome sequence of Vulcanisaeta distributa type strain (IC-017T).</title>
        <authorList>
            <person name="Mavromatis K."/>
            <person name="Sikorski J."/>
            <person name="Pabst E."/>
            <person name="Teshima H."/>
            <person name="Lapidus A."/>
            <person name="Lucas S."/>
            <person name="Nolan M."/>
            <person name="Glavina Del Rio T."/>
            <person name="Cheng J."/>
            <person name="Bruce D."/>
            <person name="Goodwin L."/>
            <person name="Pitluck S."/>
            <person name="Liolios K."/>
            <person name="Ivanova N."/>
            <person name="Mikhailova N."/>
            <person name="Pati A."/>
            <person name="Chen A."/>
            <person name="Palaniappan K."/>
            <person name="Land M."/>
            <person name="Hauser L."/>
            <person name="Chang Y."/>
            <person name="Jeffries C."/>
            <person name="Rohde M."/>
            <person name="Spring S."/>
            <person name="Goker M."/>
            <person name="Wirth R."/>
            <person name="Woyke T."/>
            <person name="Bristow J."/>
            <person name="Eisen J."/>
            <person name="Markowitz V."/>
            <person name="Hugenholtz P."/>
            <person name="Klenk H."/>
            <person name="Kyrpides N."/>
        </authorList>
    </citation>
    <scope>NUCLEOTIDE SEQUENCE [LARGE SCALE GENOMIC DNA]</scope>
    <source>
        <strain evidence="2">DSM 14429 / JCM 11212 / NBRC 100878 / IC-017</strain>
    </source>
</reference>
<dbReference type="KEGG" id="vdi:Vdis_1144"/>
<dbReference type="InterPro" id="IPR009260">
    <property type="entry name" value="CRISPR-ass_Csa1"/>
</dbReference>
<keyword evidence="2" id="KW-1185">Reference proteome</keyword>
<dbReference type="eggNOG" id="arCOG00786">
    <property type="taxonomic scope" value="Archaea"/>
</dbReference>
<evidence type="ECO:0000313" key="1">
    <source>
        <dbReference type="EMBL" id="ADN50531.1"/>
    </source>
</evidence>
<reference evidence="1 2" key="1">
    <citation type="journal article" date="2010" name="Stand. Genomic Sci.">
        <title>Complete genome sequence of Vulcanisaeta distributa type strain (IC-017).</title>
        <authorList>
            <person name="Mavromatis K."/>
            <person name="Sikorski J."/>
            <person name="Pabst E."/>
            <person name="Teshima H."/>
            <person name="Lapidus A."/>
            <person name="Lucas S."/>
            <person name="Nolan M."/>
            <person name="Glavina Del Rio T."/>
            <person name="Cheng J.F."/>
            <person name="Bruce D."/>
            <person name="Goodwin L."/>
            <person name="Pitluck S."/>
            <person name="Liolios K."/>
            <person name="Ivanova N."/>
            <person name="Mikhailova N."/>
            <person name="Pati A."/>
            <person name="Chen A."/>
            <person name="Palaniappan K."/>
            <person name="Land M."/>
            <person name="Hauser L."/>
            <person name="Chang Y.J."/>
            <person name="Jeffries C.D."/>
            <person name="Rohde M."/>
            <person name="Spring S."/>
            <person name="Goker M."/>
            <person name="Wirth R."/>
            <person name="Woyke T."/>
            <person name="Bristow J."/>
            <person name="Eisen J.A."/>
            <person name="Markowitz V."/>
            <person name="Hugenholtz P."/>
            <person name="Klenk H.P."/>
            <person name="Kyrpides N.C."/>
        </authorList>
    </citation>
    <scope>NUCLEOTIDE SEQUENCE [LARGE SCALE GENOMIC DNA]</scope>
    <source>
        <strain evidence="2">DSM 14429 / JCM 11212 / NBRC 100878 / IC-017</strain>
    </source>
</reference>
<proteinExistence type="predicted"/>
<dbReference type="eggNOG" id="arCOG04195">
    <property type="taxonomic scope" value="Archaea"/>
</dbReference>
<sequence>MLGRLLDRVKVFGVGDLPVELRGWSQEVREVSLEYLPTVSEAFSPCPTHRDVYVRRVLRLQPRINDSLSIGRALHELFLTPLRLVNRVGAGDVIEELSNLKAQLLSDLTKDLVDFGKVVFEASSRILMDLVYDGYPIPIAVEPSLEGTVIGFSDVIKPDLVIGSLPVEVVVSENPDYLARKELALADVVKELRLIITNERMPKGVGDARKCGYCAFRRLCKPA</sequence>
<evidence type="ECO:0008006" key="3">
    <source>
        <dbReference type="Google" id="ProtNLM"/>
    </source>
</evidence>
<dbReference type="AlphaFoldDB" id="E1QQW1"/>
<accession>E1QQW1</accession>
<evidence type="ECO:0000313" key="2">
    <source>
        <dbReference type="Proteomes" id="UP000006681"/>
    </source>
</evidence>
<dbReference type="RefSeq" id="WP_013336256.1">
    <property type="nucleotide sequence ID" value="NC_014537.1"/>
</dbReference>
<protein>
    <recommendedName>
        <fullName evidence="3">PD-(D/E)XK endonuclease-like domain-containing protein</fullName>
    </recommendedName>
</protein>
<dbReference type="OrthoDB" id="19284at2157"/>
<dbReference type="EMBL" id="CP002100">
    <property type="protein sequence ID" value="ADN50531.1"/>
    <property type="molecule type" value="Genomic_DNA"/>
</dbReference>
<organism evidence="1 2">
    <name type="scientific">Vulcanisaeta distributa (strain DSM 14429 / JCM 11212 / NBRC 100878 / IC-017)</name>
    <dbReference type="NCBI Taxonomy" id="572478"/>
    <lineage>
        <taxon>Archaea</taxon>
        <taxon>Thermoproteota</taxon>
        <taxon>Thermoprotei</taxon>
        <taxon>Thermoproteales</taxon>
        <taxon>Thermoproteaceae</taxon>
        <taxon>Vulcanisaeta</taxon>
    </lineage>
</organism>
<dbReference type="GeneID" id="9752076"/>
<dbReference type="STRING" id="572478.Vdis_1144"/>
<dbReference type="HOGENOM" id="CLU_1237981_0_0_2"/>